<keyword evidence="1" id="KW-0645">Protease</keyword>
<dbReference type="GO" id="GO:0004180">
    <property type="term" value="F:carboxypeptidase activity"/>
    <property type="evidence" value="ECO:0007669"/>
    <property type="project" value="UniProtKB-KW"/>
</dbReference>
<comment type="caution">
    <text evidence="1">The sequence shown here is derived from an EMBL/GenBank/DDBJ whole genome shotgun (WGS) entry which is preliminary data.</text>
</comment>
<gene>
    <name evidence="1" type="ORF">LtaPh_1401700</name>
</gene>
<dbReference type="Proteomes" id="UP000419144">
    <property type="component" value="Unassembled WGS sequence"/>
</dbReference>
<dbReference type="Gene3D" id="1.10.1370.30">
    <property type="match status" value="1"/>
</dbReference>
<name>A0A640KCY2_LEITA</name>
<dbReference type="VEuPathDB" id="TriTrypDB:LtaPh_1401700"/>
<dbReference type="EMBL" id="BLBS01000018">
    <property type="protein sequence ID" value="GET87041.1"/>
    <property type="molecule type" value="Genomic_DNA"/>
</dbReference>
<keyword evidence="1" id="KW-0121">Carboxypeptidase</keyword>
<proteinExistence type="predicted"/>
<reference evidence="1" key="1">
    <citation type="submission" date="2019-11" db="EMBL/GenBank/DDBJ databases">
        <title>Leishmania tarentolae CDS.</title>
        <authorList>
            <person name="Goto Y."/>
            <person name="Yamagishi J."/>
        </authorList>
    </citation>
    <scope>NUCLEOTIDE SEQUENCE [LARGE SCALE GENOMIC DNA]</scope>
    <source>
        <strain evidence="1">Parrot Tar II</strain>
    </source>
</reference>
<keyword evidence="1" id="KW-0378">Hydrolase</keyword>
<dbReference type="AlphaFoldDB" id="A0A640KCY2"/>
<sequence length="98" mass="11151">MAANRQQLGDNVVTQGIRTGSIDSILARQKEMIWDLVCLLEMEKRLIKATGEPLNPRYLRDHLERRYLDSEDRGVETGFFLHSFESCVLGSGPLPFPC</sequence>
<organism evidence="1 2">
    <name type="scientific">Leishmania tarentolae</name>
    <name type="common">Sauroleishmania tarentolae</name>
    <dbReference type="NCBI Taxonomy" id="5689"/>
    <lineage>
        <taxon>Eukaryota</taxon>
        <taxon>Discoba</taxon>
        <taxon>Euglenozoa</taxon>
        <taxon>Kinetoplastea</taxon>
        <taxon>Metakinetoplastina</taxon>
        <taxon>Trypanosomatida</taxon>
        <taxon>Trypanosomatidae</taxon>
        <taxon>Leishmaniinae</taxon>
        <taxon>Leishmania</taxon>
        <taxon>lizard Leishmania</taxon>
    </lineage>
</organism>
<evidence type="ECO:0000313" key="1">
    <source>
        <dbReference type="EMBL" id="GET87041.1"/>
    </source>
</evidence>
<keyword evidence="2" id="KW-1185">Reference proteome</keyword>
<accession>A0A640KCY2</accession>
<protein>
    <submittedName>
        <fullName evidence="1">Carboxypeptidase, putative</fullName>
    </submittedName>
</protein>
<evidence type="ECO:0000313" key="2">
    <source>
        <dbReference type="Proteomes" id="UP000419144"/>
    </source>
</evidence>